<organism evidence="2 3">
    <name type="scientific">Lentinula guzmanii</name>
    <dbReference type="NCBI Taxonomy" id="2804957"/>
    <lineage>
        <taxon>Eukaryota</taxon>
        <taxon>Fungi</taxon>
        <taxon>Dikarya</taxon>
        <taxon>Basidiomycota</taxon>
        <taxon>Agaricomycotina</taxon>
        <taxon>Agaricomycetes</taxon>
        <taxon>Agaricomycetidae</taxon>
        <taxon>Agaricales</taxon>
        <taxon>Marasmiineae</taxon>
        <taxon>Omphalotaceae</taxon>
        <taxon>Lentinula</taxon>
    </lineage>
</organism>
<sequence length="226" mass="24171">MPSFAELKQKAVKAKDATVSSVQNTKDRHTSVPLKKTNWNPYDGNGPPPPPAPRTNSWTKPPKPEPPKLPPPIRRDTSISSNSSGFSRSPQPPSISPSPSPSPSPALPSRAPPVINRATRPPGSAGFTAATANSPIPSLRSIVPTSTPSASSKSLPSRAPSLPPRTPSLPSRTPSSTSYQKTPLEPELDSRIDWANLSAEDKHVFFSWLDEFFERSYGIVSTGSHA</sequence>
<accession>A0AA38JJ65</accession>
<reference evidence="2" key="2">
    <citation type="journal article" date="2023" name="Proc. Natl. Acad. Sci. U.S.A.">
        <title>A global phylogenomic analysis of the shiitake genus Lentinula.</title>
        <authorList>
            <person name="Sierra-Patev S."/>
            <person name="Min B."/>
            <person name="Naranjo-Ortiz M."/>
            <person name="Looney B."/>
            <person name="Konkel Z."/>
            <person name="Slot J.C."/>
            <person name="Sakamoto Y."/>
            <person name="Steenwyk J.L."/>
            <person name="Rokas A."/>
            <person name="Carro J."/>
            <person name="Camarero S."/>
            <person name="Ferreira P."/>
            <person name="Molpeceres G."/>
            <person name="Ruiz-Duenas F.J."/>
            <person name="Serrano A."/>
            <person name="Henrissat B."/>
            <person name="Drula E."/>
            <person name="Hughes K.W."/>
            <person name="Mata J.L."/>
            <person name="Ishikawa N.K."/>
            <person name="Vargas-Isla R."/>
            <person name="Ushijima S."/>
            <person name="Smith C.A."/>
            <person name="Donoghue J."/>
            <person name="Ahrendt S."/>
            <person name="Andreopoulos W."/>
            <person name="He G."/>
            <person name="LaButti K."/>
            <person name="Lipzen A."/>
            <person name="Ng V."/>
            <person name="Riley R."/>
            <person name="Sandor L."/>
            <person name="Barry K."/>
            <person name="Martinez A.T."/>
            <person name="Xiao Y."/>
            <person name="Gibbons J.G."/>
            <person name="Terashima K."/>
            <person name="Grigoriev I.V."/>
            <person name="Hibbett D."/>
        </authorList>
    </citation>
    <scope>NUCLEOTIDE SEQUENCE</scope>
    <source>
        <strain evidence="2">ET3784</strain>
    </source>
</reference>
<feature type="compositionally biased region" description="Pro residues" evidence="1">
    <location>
        <begin position="90"/>
        <end position="106"/>
    </location>
</feature>
<gene>
    <name evidence="2" type="ORF">DFJ43DRAFT_1086128</name>
</gene>
<protein>
    <submittedName>
        <fullName evidence="2">Uncharacterized protein</fullName>
    </submittedName>
</protein>
<evidence type="ECO:0000256" key="1">
    <source>
        <dbReference type="SAM" id="MobiDB-lite"/>
    </source>
</evidence>
<evidence type="ECO:0000313" key="3">
    <source>
        <dbReference type="Proteomes" id="UP001176059"/>
    </source>
</evidence>
<feature type="compositionally biased region" description="Low complexity" evidence="1">
    <location>
        <begin position="144"/>
        <end position="160"/>
    </location>
</feature>
<dbReference type="Proteomes" id="UP001176059">
    <property type="component" value="Unassembled WGS sequence"/>
</dbReference>
<keyword evidence="3" id="KW-1185">Reference proteome</keyword>
<reference evidence="2" key="1">
    <citation type="submission" date="2022-08" db="EMBL/GenBank/DDBJ databases">
        <authorList>
            <consortium name="DOE Joint Genome Institute"/>
            <person name="Min B."/>
            <person name="Sierra-Patev S."/>
            <person name="Naranjo-Ortiz M."/>
            <person name="Looney B."/>
            <person name="Konkel Z."/>
            <person name="Slot J.C."/>
            <person name="Sakamoto Y."/>
            <person name="Steenwyk J.L."/>
            <person name="Rokas A."/>
            <person name="Carro J."/>
            <person name="Camarero S."/>
            <person name="Ferreira P."/>
            <person name="Molpeceres G."/>
            <person name="Ruiz-duenas F.J."/>
            <person name="Serrano A."/>
            <person name="Henrissat B."/>
            <person name="Drula E."/>
            <person name="Hughes K.W."/>
            <person name="Mata J.L."/>
            <person name="Ishikawa N.K."/>
            <person name="Vargas-Isla R."/>
            <person name="Ushijima S."/>
            <person name="Smith C.A."/>
            <person name="Ahrendt S."/>
            <person name="Andreopoulos W."/>
            <person name="He G."/>
            <person name="LaButti K."/>
            <person name="Lipzen A."/>
            <person name="Ng V."/>
            <person name="Riley R."/>
            <person name="Sandor L."/>
            <person name="Barry K."/>
            <person name="Martinez A.T."/>
            <person name="Xiao Y."/>
            <person name="Gibbons J.G."/>
            <person name="Terashima K."/>
            <person name="Hibbett D.S."/>
            <person name="Grigoriev I.V."/>
        </authorList>
    </citation>
    <scope>NUCLEOTIDE SEQUENCE</scope>
    <source>
        <strain evidence="2">ET3784</strain>
    </source>
</reference>
<dbReference type="AlphaFoldDB" id="A0AA38JJ65"/>
<feature type="compositionally biased region" description="Basic and acidic residues" evidence="1">
    <location>
        <begin position="7"/>
        <end position="16"/>
    </location>
</feature>
<name>A0AA38JJ65_9AGAR</name>
<feature type="compositionally biased region" description="Low complexity" evidence="1">
    <location>
        <begin position="168"/>
        <end position="178"/>
    </location>
</feature>
<dbReference type="EMBL" id="JANVFO010000041">
    <property type="protein sequence ID" value="KAJ3727312.1"/>
    <property type="molecule type" value="Genomic_DNA"/>
</dbReference>
<feature type="compositionally biased region" description="Low complexity" evidence="1">
    <location>
        <begin position="78"/>
        <end position="89"/>
    </location>
</feature>
<evidence type="ECO:0000313" key="2">
    <source>
        <dbReference type="EMBL" id="KAJ3727312.1"/>
    </source>
</evidence>
<proteinExistence type="predicted"/>
<comment type="caution">
    <text evidence="2">The sequence shown here is derived from an EMBL/GenBank/DDBJ whole genome shotgun (WGS) entry which is preliminary data.</text>
</comment>
<dbReference type="PRINTS" id="PR01217">
    <property type="entry name" value="PRICHEXTENSN"/>
</dbReference>
<feature type="region of interest" description="Disordered" evidence="1">
    <location>
        <begin position="1"/>
        <end position="187"/>
    </location>
</feature>